<name>A0AAX4IHC6_9PEZI</name>
<dbReference type="GeneID" id="87944003"/>
<protein>
    <recommendedName>
        <fullName evidence="3">Secreted protein</fullName>
    </recommendedName>
</protein>
<dbReference type="PANTHER" id="PTHR31698:SF8">
    <property type="entry name" value="LYSOZYME G-RELATED"/>
    <property type="match status" value="1"/>
</dbReference>
<proteinExistence type="predicted"/>
<dbReference type="Proteomes" id="UP001322277">
    <property type="component" value="Chromosome 4"/>
</dbReference>
<sequence>MLYLVTQFNTSIRSAITMKVSLLVPALFFSGALAAIGSYCKDSKGIYGTCQKVNKCKSLNGYTKTNLCPDDPDDVKCCFYPDCNSNGYCQKDSLSCSGTYSTGDCPGPNGYRCCNLRTGKPPICTRDEKTRRCLII</sequence>
<gene>
    <name evidence="1" type="ORF">CDEST_07500</name>
</gene>
<keyword evidence="2" id="KW-1185">Reference proteome</keyword>
<reference evidence="2" key="1">
    <citation type="journal article" date="2023" name="bioRxiv">
        <title>Complete genome of the Medicago anthracnose fungus, Colletotrichum destructivum, reveals a mini-chromosome-like region within a core chromosome.</title>
        <authorList>
            <person name="Lapalu N."/>
            <person name="Simon A."/>
            <person name="Lu A."/>
            <person name="Plaumann P.-L."/>
            <person name="Amselem J."/>
            <person name="Pigne S."/>
            <person name="Auger A."/>
            <person name="Koch C."/>
            <person name="Dallery J.-F."/>
            <person name="O'Connell R.J."/>
        </authorList>
    </citation>
    <scope>NUCLEOTIDE SEQUENCE [LARGE SCALE GENOMIC DNA]</scope>
    <source>
        <strain evidence="2">CBS 520.97</strain>
    </source>
</reference>
<evidence type="ECO:0008006" key="3">
    <source>
        <dbReference type="Google" id="ProtNLM"/>
    </source>
</evidence>
<evidence type="ECO:0000313" key="2">
    <source>
        <dbReference type="Proteomes" id="UP001322277"/>
    </source>
</evidence>
<accession>A0AAX4IHC6</accession>
<dbReference type="RefSeq" id="XP_062779710.1">
    <property type="nucleotide sequence ID" value="XM_062923659.1"/>
</dbReference>
<dbReference type="EMBL" id="CP137308">
    <property type="protein sequence ID" value="WQF82486.1"/>
    <property type="molecule type" value="Genomic_DNA"/>
</dbReference>
<dbReference type="KEGG" id="cdet:87944003"/>
<evidence type="ECO:0000313" key="1">
    <source>
        <dbReference type="EMBL" id="WQF82486.1"/>
    </source>
</evidence>
<dbReference type="PANTHER" id="PTHR31698">
    <property type="entry name" value="LYSOZYME G FAMILY MEMBER"/>
    <property type="match status" value="1"/>
</dbReference>
<dbReference type="AlphaFoldDB" id="A0AAX4IHC6"/>
<organism evidence="1 2">
    <name type="scientific">Colletotrichum destructivum</name>
    <dbReference type="NCBI Taxonomy" id="34406"/>
    <lineage>
        <taxon>Eukaryota</taxon>
        <taxon>Fungi</taxon>
        <taxon>Dikarya</taxon>
        <taxon>Ascomycota</taxon>
        <taxon>Pezizomycotina</taxon>
        <taxon>Sordariomycetes</taxon>
        <taxon>Hypocreomycetidae</taxon>
        <taxon>Glomerellales</taxon>
        <taxon>Glomerellaceae</taxon>
        <taxon>Colletotrichum</taxon>
        <taxon>Colletotrichum destructivum species complex</taxon>
    </lineage>
</organism>